<feature type="region of interest" description="Disordered" evidence="1">
    <location>
        <begin position="1"/>
        <end position="54"/>
    </location>
</feature>
<evidence type="ECO:0000313" key="3">
    <source>
        <dbReference type="Proteomes" id="UP001219525"/>
    </source>
</evidence>
<comment type="caution">
    <text evidence="2">The sequence shown here is derived from an EMBL/GenBank/DDBJ whole genome shotgun (WGS) entry which is preliminary data.</text>
</comment>
<keyword evidence="3" id="KW-1185">Reference proteome</keyword>
<reference evidence="2" key="1">
    <citation type="submission" date="2023-03" db="EMBL/GenBank/DDBJ databases">
        <title>Massive genome expansion in bonnet fungi (Mycena s.s.) driven by repeated elements and novel gene families across ecological guilds.</title>
        <authorList>
            <consortium name="Lawrence Berkeley National Laboratory"/>
            <person name="Harder C.B."/>
            <person name="Miyauchi S."/>
            <person name="Viragh M."/>
            <person name="Kuo A."/>
            <person name="Thoen E."/>
            <person name="Andreopoulos B."/>
            <person name="Lu D."/>
            <person name="Skrede I."/>
            <person name="Drula E."/>
            <person name="Henrissat B."/>
            <person name="Morin E."/>
            <person name="Kohler A."/>
            <person name="Barry K."/>
            <person name="LaButti K."/>
            <person name="Morin E."/>
            <person name="Salamov A."/>
            <person name="Lipzen A."/>
            <person name="Mereny Z."/>
            <person name="Hegedus B."/>
            <person name="Baldrian P."/>
            <person name="Stursova M."/>
            <person name="Weitz H."/>
            <person name="Taylor A."/>
            <person name="Grigoriev I.V."/>
            <person name="Nagy L.G."/>
            <person name="Martin F."/>
            <person name="Kauserud H."/>
        </authorList>
    </citation>
    <scope>NUCLEOTIDE SEQUENCE</scope>
    <source>
        <strain evidence="2">9144</strain>
    </source>
</reference>
<feature type="compositionally biased region" description="Acidic residues" evidence="1">
    <location>
        <begin position="258"/>
        <end position="271"/>
    </location>
</feature>
<protein>
    <submittedName>
        <fullName evidence="2">Uncharacterized protein</fullName>
    </submittedName>
</protein>
<feature type="compositionally biased region" description="Basic and acidic residues" evidence="1">
    <location>
        <begin position="1"/>
        <end position="11"/>
    </location>
</feature>
<proteinExistence type="predicted"/>
<evidence type="ECO:0000313" key="2">
    <source>
        <dbReference type="EMBL" id="KAJ7206021.1"/>
    </source>
</evidence>
<name>A0AAD6YER5_9AGAR</name>
<feature type="region of interest" description="Disordered" evidence="1">
    <location>
        <begin position="86"/>
        <end position="105"/>
    </location>
</feature>
<feature type="compositionally biased region" description="Basic and acidic residues" evidence="1">
    <location>
        <begin position="190"/>
        <end position="201"/>
    </location>
</feature>
<evidence type="ECO:0000256" key="1">
    <source>
        <dbReference type="SAM" id="MobiDB-lite"/>
    </source>
</evidence>
<gene>
    <name evidence="2" type="ORF">GGX14DRAFT_568479</name>
</gene>
<feature type="compositionally biased region" description="Low complexity" evidence="1">
    <location>
        <begin position="217"/>
        <end position="228"/>
    </location>
</feature>
<dbReference type="EMBL" id="JARJCW010000041">
    <property type="protein sequence ID" value="KAJ7206021.1"/>
    <property type="molecule type" value="Genomic_DNA"/>
</dbReference>
<accession>A0AAD6YER5</accession>
<sequence length="290" mass="32201">MSPARTKDKENGTGASKSKQRRSSSSRKAADREKRAVLGNSNSSRRSNAQELDGEITGAAAERIRQLEALLASSEERRVAAEEVIDRAAGPDTANNNTDTIPQPDRLSSVKMTKLKKLTGMSPQRWSSMRMYGRHRLHAGKLNFALPWKKQDTFTLGVVARAITDNFPELQRFTNHWATYHIMKESWDNMKNYGGEKDRTDTYIGRKAAERRGRQLSPSSPRRGTGSPTPRPSCPRSDSMVPSRPTRPTCMLQRVDDTESGGEDDDEDNDDMVMPNGGDGSEDNDGDGDN</sequence>
<feature type="compositionally biased region" description="Polar residues" evidence="1">
    <location>
        <begin position="39"/>
        <end position="50"/>
    </location>
</feature>
<feature type="compositionally biased region" description="Acidic residues" evidence="1">
    <location>
        <begin position="280"/>
        <end position="290"/>
    </location>
</feature>
<organism evidence="2 3">
    <name type="scientific">Mycena pura</name>
    <dbReference type="NCBI Taxonomy" id="153505"/>
    <lineage>
        <taxon>Eukaryota</taxon>
        <taxon>Fungi</taxon>
        <taxon>Dikarya</taxon>
        <taxon>Basidiomycota</taxon>
        <taxon>Agaricomycotina</taxon>
        <taxon>Agaricomycetes</taxon>
        <taxon>Agaricomycetidae</taxon>
        <taxon>Agaricales</taxon>
        <taxon>Marasmiineae</taxon>
        <taxon>Mycenaceae</taxon>
        <taxon>Mycena</taxon>
    </lineage>
</organism>
<dbReference type="AlphaFoldDB" id="A0AAD6YER5"/>
<dbReference type="Proteomes" id="UP001219525">
    <property type="component" value="Unassembled WGS sequence"/>
</dbReference>
<feature type="region of interest" description="Disordered" evidence="1">
    <location>
        <begin position="190"/>
        <end position="290"/>
    </location>
</feature>